<comment type="caution">
    <text evidence="2">The sequence shown here is derived from an EMBL/GenBank/DDBJ whole genome shotgun (WGS) entry which is preliminary data.</text>
</comment>
<dbReference type="Pfam" id="PF18738">
    <property type="entry name" value="HEPN_DZIP3"/>
    <property type="match status" value="1"/>
</dbReference>
<dbReference type="Proteomes" id="UP000683360">
    <property type="component" value="Unassembled WGS sequence"/>
</dbReference>
<dbReference type="OrthoDB" id="5958466at2759"/>
<keyword evidence="3" id="KW-1185">Reference proteome</keyword>
<protein>
    <recommendedName>
        <fullName evidence="1">DZIP3-like HEPN domain-containing protein</fullName>
    </recommendedName>
</protein>
<sequence>MASNALSQEEENYVRMALLLTGISPRAVRVLFDKEFPPASLSFTVNDKNAKKKLNDLRGRRVINQAQWDLLFPCSGITDSKTFDVTLMIVLLRNLTTLPLVPPINGYDQLPVTTETTPASDIARIKHYRNLLAHLPDGKVDGKLFTTAWNDISNAVLRLGGITMKQECDKLKTIPLDMSSQETLRNLHQANIDIETIKQSFDLIQNEQTEIKKILKH</sequence>
<dbReference type="EMBL" id="CAJPWZ010002926">
    <property type="protein sequence ID" value="CAG2248206.1"/>
    <property type="molecule type" value="Genomic_DNA"/>
</dbReference>
<evidence type="ECO:0000259" key="1">
    <source>
        <dbReference type="Pfam" id="PF18738"/>
    </source>
</evidence>
<accession>A0A8S3US37</accession>
<feature type="domain" description="DZIP3-like HEPN" evidence="1">
    <location>
        <begin position="46"/>
        <end position="182"/>
    </location>
</feature>
<name>A0A8S3US37_MYTED</name>
<evidence type="ECO:0000313" key="2">
    <source>
        <dbReference type="EMBL" id="CAG2248206.1"/>
    </source>
</evidence>
<reference evidence="2" key="1">
    <citation type="submission" date="2021-03" db="EMBL/GenBank/DDBJ databases">
        <authorList>
            <person name="Bekaert M."/>
        </authorList>
    </citation>
    <scope>NUCLEOTIDE SEQUENCE</scope>
</reference>
<proteinExistence type="predicted"/>
<organism evidence="2 3">
    <name type="scientific">Mytilus edulis</name>
    <name type="common">Blue mussel</name>
    <dbReference type="NCBI Taxonomy" id="6550"/>
    <lineage>
        <taxon>Eukaryota</taxon>
        <taxon>Metazoa</taxon>
        <taxon>Spiralia</taxon>
        <taxon>Lophotrochozoa</taxon>
        <taxon>Mollusca</taxon>
        <taxon>Bivalvia</taxon>
        <taxon>Autobranchia</taxon>
        <taxon>Pteriomorphia</taxon>
        <taxon>Mytilida</taxon>
        <taxon>Mytiloidea</taxon>
        <taxon>Mytilidae</taxon>
        <taxon>Mytilinae</taxon>
        <taxon>Mytilus</taxon>
    </lineage>
</organism>
<dbReference type="AlphaFoldDB" id="A0A8S3US37"/>
<dbReference type="InterPro" id="IPR041249">
    <property type="entry name" value="HEPN_DZIP3"/>
</dbReference>
<evidence type="ECO:0000313" key="3">
    <source>
        <dbReference type="Proteomes" id="UP000683360"/>
    </source>
</evidence>
<gene>
    <name evidence="2" type="ORF">MEDL_60073</name>
</gene>